<dbReference type="AlphaFoldDB" id="A0A554LMY8"/>
<sequence>WGAIFDNNFGGENTQKNILIFLKSLRDRNQFSKSNYMYTNYELNELCKILRHNLVHNYGLKFIQNRREEYWLNIDTNSKGPIINIQNNKRWHIDCFRLKNDIYQVIKDWVNGQNIYS</sequence>
<comment type="caution">
    <text evidence="1">The sequence shown here is derived from an EMBL/GenBank/DDBJ whole genome shotgun (WGS) entry which is preliminary data.</text>
</comment>
<evidence type="ECO:0000313" key="2">
    <source>
        <dbReference type="Proteomes" id="UP000316495"/>
    </source>
</evidence>
<dbReference type="Proteomes" id="UP000316495">
    <property type="component" value="Unassembled WGS sequence"/>
</dbReference>
<reference evidence="1 2" key="1">
    <citation type="submission" date="2017-07" db="EMBL/GenBank/DDBJ databases">
        <title>Mechanisms for carbon and nitrogen cycling indicate functional differentiation within the Candidate Phyla Radiation.</title>
        <authorList>
            <person name="Danczak R.E."/>
            <person name="Johnston M.D."/>
            <person name="Kenah C."/>
            <person name="Slattery M."/>
            <person name="Wrighton K.C."/>
            <person name="Wilkins M.J."/>
        </authorList>
    </citation>
    <scope>NUCLEOTIDE SEQUENCE [LARGE SCALE GENOMIC DNA]</scope>
    <source>
        <strain evidence="1">Athens1014_28</strain>
    </source>
</reference>
<evidence type="ECO:0000313" key="1">
    <source>
        <dbReference type="EMBL" id="TSC94232.1"/>
    </source>
</evidence>
<feature type="non-terminal residue" evidence="1">
    <location>
        <position position="1"/>
    </location>
</feature>
<name>A0A554LMY8_9BACT</name>
<gene>
    <name evidence="1" type="ORF">Athens101428_385</name>
</gene>
<organism evidence="1 2">
    <name type="scientific">Candidatus Berkelbacteria bacterium Athens1014_28</name>
    <dbReference type="NCBI Taxonomy" id="2017145"/>
    <lineage>
        <taxon>Bacteria</taxon>
        <taxon>Candidatus Berkelbacteria</taxon>
    </lineage>
</organism>
<accession>A0A554LMY8</accession>
<proteinExistence type="predicted"/>
<dbReference type="EMBL" id="VMGN01000018">
    <property type="protein sequence ID" value="TSC94232.1"/>
    <property type="molecule type" value="Genomic_DNA"/>
</dbReference>
<protein>
    <submittedName>
        <fullName evidence="1">Uncharacterized protein</fullName>
    </submittedName>
</protein>